<dbReference type="InterPro" id="IPR015813">
    <property type="entry name" value="Pyrv/PenolPyrv_kinase-like_dom"/>
</dbReference>
<dbReference type="InterPro" id="IPR040442">
    <property type="entry name" value="Pyrv_kinase-like_dom_sf"/>
</dbReference>
<sequence length="129" mass="14213">MAAPIIRRALLYVPGSSKKMLDKSRTLNVDCVAYDLEDSVTPEKKDEARQNLRHLLEQPRAPGIREQAVRINSVESGLALKDLQEVLKAPNLDAIVLPKCNSASDLHFLTDVLRQALPARHPSSPSPSP</sequence>
<keyword evidence="6" id="KW-1185">Reference proteome</keyword>
<dbReference type="AlphaFoldDB" id="A0A8E2JPM9"/>
<keyword evidence="3" id="KW-0460">Magnesium</keyword>
<feature type="domain" description="HpcH/HpaI aldolase/citrate lyase" evidence="4">
    <location>
        <begin position="8"/>
        <end position="115"/>
    </location>
</feature>
<gene>
    <name evidence="5" type="ORF">AOQ84DRAFT_225938</name>
</gene>
<dbReference type="GO" id="GO:0003824">
    <property type="term" value="F:catalytic activity"/>
    <property type="evidence" value="ECO:0007669"/>
    <property type="project" value="InterPro"/>
</dbReference>
<dbReference type="Gene3D" id="3.20.20.60">
    <property type="entry name" value="Phosphoenolpyruvate-binding domains"/>
    <property type="match status" value="1"/>
</dbReference>
<dbReference type="OrthoDB" id="1773at2759"/>
<evidence type="ECO:0000256" key="1">
    <source>
        <dbReference type="ARBA" id="ARBA00001946"/>
    </source>
</evidence>
<protein>
    <submittedName>
        <fullName evidence="5">Phosphoenolpyruvate/pyruvate domain-containing protein</fullName>
    </submittedName>
</protein>
<evidence type="ECO:0000256" key="3">
    <source>
        <dbReference type="ARBA" id="ARBA00022842"/>
    </source>
</evidence>
<keyword evidence="2" id="KW-0479">Metal-binding</keyword>
<reference evidence="5 6" key="1">
    <citation type="journal article" date="2016" name="Nat. Commun.">
        <title>Ectomycorrhizal ecology is imprinted in the genome of the dominant symbiotic fungus Cenococcum geophilum.</title>
        <authorList>
            <consortium name="DOE Joint Genome Institute"/>
            <person name="Peter M."/>
            <person name="Kohler A."/>
            <person name="Ohm R.A."/>
            <person name="Kuo A."/>
            <person name="Krutzmann J."/>
            <person name="Morin E."/>
            <person name="Arend M."/>
            <person name="Barry K.W."/>
            <person name="Binder M."/>
            <person name="Choi C."/>
            <person name="Clum A."/>
            <person name="Copeland A."/>
            <person name="Grisel N."/>
            <person name="Haridas S."/>
            <person name="Kipfer T."/>
            <person name="LaButti K."/>
            <person name="Lindquist E."/>
            <person name="Lipzen A."/>
            <person name="Maire R."/>
            <person name="Meier B."/>
            <person name="Mihaltcheva S."/>
            <person name="Molinier V."/>
            <person name="Murat C."/>
            <person name="Poggeler S."/>
            <person name="Quandt C.A."/>
            <person name="Sperisen C."/>
            <person name="Tritt A."/>
            <person name="Tisserant E."/>
            <person name="Crous P.W."/>
            <person name="Henrissat B."/>
            <person name="Nehls U."/>
            <person name="Egli S."/>
            <person name="Spatafora J.W."/>
            <person name="Grigoriev I.V."/>
            <person name="Martin F.M."/>
        </authorList>
    </citation>
    <scope>NUCLEOTIDE SEQUENCE [LARGE SCALE GENOMIC DNA]</scope>
    <source>
        <strain evidence="5 6">CBS 207.34</strain>
    </source>
</reference>
<evidence type="ECO:0000256" key="2">
    <source>
        <dbReference type="ARBA" id="ARBA00022723"/>
    </source>
</evidence>
<dbReference type="PANTHER" id="PTHR32308:SF0">
    <property type="entry name" value="HPCH_HPAI ALDOLASE_CITRATE LYASE DOMAIN-CONTAINING PROTEIN"/>
    <property type="match status" value="1"/>
</dbReference>
<dbReference type="PANTHER" id="PTHR32308">
    <property type="entry name" value="LYASE BETA SUBUNIT, PUTATIVE (AFU_ORTHOLOGUE AFUA_4G13030)-RELATED"/>
    <property type="match status" value="1"/>
</dbReference>
<comment type="cofactor">
    <cofactor evidence="1">
        <name>Mg(2+)</name>
        <dbReference type="ChEBI" id="CHEBI:18420"/>
    </cofactor>
</comment>
<evidence type="ECO:0000313" key="6">
    <source>
        <dbReference type="Proteomes" id="UP000250140"/>
    </source>
</evidence>
<dbReference type="Pfam" id="PF03328">
    <property type="entry name" value="HpcH_HpaI"/>
    <property type="match status" value="1"/>
</dbReference>
<proteinExistence type="predicted"/>
<accession>A0A8E2JPM9</accession>
<dbReference type="GO" id="GO:0006107">
    <property type="term" value="P:oxaloacetate metabolic process"/>
    <property type="evidence" value="ECO:0007669"/>
    <property type="project" value="TreeGrafter"/>
</dbReference>
<organism evidence="5 6">
    <name type="scientific">Glonium stellatum</name>
    <dbReference type="NCBI Taxonomy" id="574774"/>
    <lineage>
        <taxon>Eukaryota</taxon>
        <taxon>Fungi</taxon>
        <taxon>Dikarya</taxon>
        <taxon>Ascomycota</taxon>
        <taxon>Pezizomycotina</taxon>
        <taxon>Dothideomycetes</taxon>
        <taxon>Pleosporomycetidae</taxon>
        <taxon>Gloniales</taxon>
        <taxon>Gloniaceae</taxon>
        <taxon>Glonium</taxon>
    </lineage>
</organism>
<feature type="non-terminal residue" evidence="5">
    <location>
        <position position="1"/>
    </location>
</feature>
<dbReference type="SUPFAM" id="SSF51621">
    <property type="entry name" value="Phosphoenolpyruvate/pyruvate domain"/>
    <property type="match status" value="1"/>
</dbReference>
<name>A0A8E2JPM9_9PEZI</name>
<evidence type="ECO:0000259" key="4">
    <source>
        <dbReference type="Pfam" id="PF03328"/>
    </source>
</evidence>
<keyword evidence="5" id="KW-0670">Pyruvate</keyword>
<dbReference type="GO" id="GO:0000287">
    <property type="term" value="F:magnesium ion binding"/>
    <property type="evidence" value="ECO:0007669"/>
    <property type="project" value="TreeGrafter"/>
</dbReference>
<evidence type="ECO:0000313" key="5">
    <source>
        <dbReference type="EMBL" id="OCL04459.1"/>
    </source>
</evidence>
<dbReference type="InterPro" id="IPR005000">
    <property type="entry name" value="Aldolase/citrate-lyase_domain"/>
</dbReference>
<dbReference type="EMBL" id="KV750504">
    <property type="protein sequence ID" value="OCL04459.1"/>
    <property type="molecule type" value="Genomic_DNA"/>
</dbReference>
<dbReference type="Proteomes" id="UP000250140">
    <property type="component" value="Unassembled WGS sequence"/>
</dbReference>